<evidence type="ECO:0000313" key="2">
    <source>
        <dbReference type="Proteomes" id="UP001165962"/>
    </source>
</evidence>
<proteinExistence type="predicted"/>
<dbReference type="RefSeq" id="WP_166153158.1">
    <property type="nucleotide sequence ID" value="NZ_JAAOIW010000009.1"/>
</dbReference>
<dbReference type="Pfam" id="PF25846">
    <property type="entry name" value="YmzB"/>
    <property type="match status" value="1"/>
</dbReference>
<dbReference type="Proteomes" id="UP001165962">
    <property type="component" value="Unassembled WGS sequence"/>
</dbReference>
<keyword evidence="2" id="KW-1185">Reference proteome</keyword>
<dbReference type="EMBL" id="JAAOIW010000009">
    <property type="protein sequence ID" value="NHN32870.1"/>
    <property type="molecule type" value="Genomic_DNA"/>
</dbReference>
<dbReference type="InterPro" id="IPR058926">
    <property type="entry name" value="YmzB-like"/>
</dbReference>
<accession>A0ABX0J915</accession>
<reference evidence="1" key="1">
    <citation type="submission" date="2020-03" db="EMBL/GenBank/DDBJ databases">
        <title>Draft sequencing of Paenibacilllus sp. S3N08.</title>
        <authorList>
            <person name="Kim D.-U."/>
        </authorList>
    </citation>
    <scope>NUCLEOTIDE SEQUENCE</scope>
    <source>
        <strain evidence="1">S3N08</strain>
    </source>
</reference>
<sequence>MTIEKKEQQNTVMIDFLLDDVSLMRNSEDLDHFISLESIVLHGDGSMDLPEDQSEKLPDNIHEIPYKGNIQGFQNENEINIQTENAQYCITLK</sequence>
<name>A0ABX0J915_9BACL</name>
<protein>
    <submittedName>
        <fullName evidence="1">Uncharacterized protein</fullName>
    </submittedName>
</protein>
<gene>
    <name evidence="1" type="ORF">G9U52_23935</name>
</gene>
<comment type="caution">
    <text evidence="1">The sequence shown here is derived from an EMBL/GenBank/DDBJ whole genome shotgun (WGS) entry which is preliminary data.</text>
</comment>
<evidence type="ECO:0000313" key="1">
    <source>
        <dbReference type="EMBL" id="NHN32870.1"/>
    </source>
</evidence>
<organism evidence="1 2">
    <name type="scientific">Paenibacillus agricola</name>
    <dbReference type="NCBI Taxonomy" id="2716264"/>
    <lineage>
        <taxon>Bacteria</taxon>
        <taxon>Bacillati</taxon>
        <taxon>Bacillota</taxon>
        <taxon>Bacilli</taxon>
        <taxon>Bacillales</taxon>
        <taxon>Paenibacillaceae</taxon>
        <taxon>Paenibacillus</taxon>
    </lineage>
</organism>